<protein>
    <recommendedName>
        <fullName evidence="8">Phosphate-induced protein 1</fullName>
    </recommendedName>
</protein>
<proteinExistence type="inferred from homology"/>
<dbReference type="PANTHER" id="PTHR31279:SF58">
    <property type="entry name" value="PROTEIN EXORDIUM-LIKE 2"/>
    <property type="match status" value="1"/>
</dbReference>
<feature type="chain" id="PRO_5030003964" description="Phosphate-induced protein 1" evidence="5">
    <location>
        <begin position="21"/>
        <end position="295"/>
    </location>
</feature>
<comment type="subcellular location">
    <subcellularLocation>
        <location evidence="1">Secreted</location>
    </subcellularLocation>
</comment>
<feature type="signal peptide" evidence="5">
    <location>
        <begin position="1"/>
        <end position="20"/>
    </location>
</feature>
<accession>A0A0A1P9Q4</accession>
<dbReference type="VEuPathDB" id="FungiDB:BCV72DRAFT_293368"/>
<keyword evidence="3 5" id="KW-0732">Signal</keyword>
<dbReference type="Proteomes" id="UP000242381">
    <property type="component" value="Unassembled WGS sequence"/>
</dbReference>
<dbReference type="PANTHER" id="PTHR31279">
    <property type="entry name" value="PROTEIN EXORDIUM-LIKE 5"/>
    <property type="match status" value="1"/>
</dbReference>
<dbReference type="InterPro" id="IPR006766">
    <property type="entry name" value="EXORDIUM-like"/>
</dbReference>
<dbReference type="AlphaFoldDB" id="A0A0A1P9Q4"/>
<evidence type="ECO:0000256" key="3">
    <source>
        <dbReference type="ARBA" id="ARBA00022729"/>
    </source>
</evidence>
<gene>
    <name evidence="6" type="ORF">BCV71DRAFT_288315</name>
</gene>
<name>A0A0A1P9Q4_RHIZD</name>
<evidence type="ECO:0000313" key="7">
    <source>
        <dbReference type="Proteomes" id="UP000242381"/>
    </source>
</evidence>
<dbReference type="OMA" id="SHVVSYC"/>
<evidence type="ECO:0000256" key="1">
    <source>
        <dbReference type="ARBA" id="ARBA00004613"/>
    </source>
</evidence>
<comment type="similarity">
    <text evidence="4">Belongs to the EXORDIUM family.</text>
</comment>
<dbReference type="GO" id="GO:0005576">
    <property type="term" value="C:extracellular region"/>
    <property type="evidence" value="ECO:0007669"/>
    <property type="project" value="UniProtKB-SubCell"/>
</dbReference>
<keyword evidence="2" id="KW-0964">Secreted</keyword>
<evidence type="ECO:0000313" key="6">
    <source>
        <dbReference type="EMBL" id="ORE22218.1"/>
    </source>
</evidence>
<dbReference type="EMBL" id="KV921269">
    <property type="protein sequence ID" value="ORE22218.1"/>
    <property type="molecule type" value="Genomic_DNA"/>
</dbReference>
<evidence type="ECO:0000256" key="4">
    <source>
        <dbReference type="ARBA" id="ARBA00023591"/>
    </source>
</evidence>
<evidence type="ECO:0000256" key="5">
    <source>
        <dbReference type="SAM" id="SignalP"/>
    </source>
</evidence>
<sequence>MKLLSIATCLFTLMTSLVYAQNTATNTTTTSSTIAKYGNSFKNQGGNILHDKVNVYIIFYGNWTSPQAQQEQAIFMHFVENISISPWFKLLNQYFDSSGRTVTGPLNLAAAVNDAGSQSLNLTSAAHKKIIVDAVNSGYLSPINRIDSNGIYIIMGGPDVKDAEFCTANCGYNSYDNDFQYMFIGYPGICPNSCMPQVNVKSSPNNSPAMDAAITIFSHELQDILTDPRNNAWVIQDNGSNIELGDFCSGTGTVSYQFGNITQENSGGYNIELAGNKYLVQTIFDLETKQCSLGK</sequence>
<reference evidence="6 7" key="1">
    <citation type="journal article" date="2016" name="Proc. Natl. Acad. Sci. U.S.A.">
        <title>Lipid metabolic changes in an early divergent fungus govern the establishment of a mutualistic symbiosis with endobacteria.</title>
        <authorList>
            <person name="Lastovetsky O.A."/>
            <person name="Gaspar M.L."/>
            <person name="Mondo S.J."/>
            <person name="LaButti K.M."/>
            <person name="Sandor L."/>
            <person name="Grigoriev I.V."/>
            <person name="Henry S.A."/>
            <person name="Pawlowska T.E."/>
        </authorList>
    </citation>
    <scope>NUCLEOTIDE SEQUENCE [LARGE SCALE GENOMIC DNA]</scope>
    <source>
        <strain evidence="6 7">ATCC 11559</strain>
    </source>
</reference>
<organism evidence="6 7">
    <name type="scientific">Rhizopus microsporus</name>
    <dbReference type="NCBI Taxonomy" id="58291"/>
    <lineage>
        <taxon>Eukaryota</taxon>
        <taxon>Fungi</taxon>
        <taxon>Fungi incertae sedis</taxon>
        <taxon>Mucoromycota</taxon>
        <taxon>Mucoromycotina</taxon>
        <taxon>Mucoromycetes</taxon>
        <taxon>Mucorales</taxon>
        <taxon>Mucorineae</taxon>
        <taxon>Rhizopodaceae</taxon>
        <taxon>Rhizopus</taxon>
    </lineage>
</organism>
<evidence type="ECO:0008006" key="8">
    <source>
        <dbReference type="Google" id="ProtNLM"/>
    </source>
</evidence>
<evidence type="ECO:0000256" key="2">
    <source>
        <dbReference type="ARBA" id="ARBA00022525"/>
    </source>
</evidence>
<dbReference type="Pfam" id="PF04674">
    <property type="entry name" value="Phi_1"/>
    <property type="match status" value="1"/>
</dbReference>